<name>A0AAE3DI92_9FIRM</name>
<evidence type="ECO:0000313" key="2">
    <source>
        <dbReference type="EMBL" id="MCC2136579.1"/>
    </source>
</evidence>
<gene>
    <name evidence="2" type="ORF">LKD31_06070</name>
</gene>
<dbReference type="AlphaFoldDB" id="A0AAE3DI92"/>
<reference evidence="2" key="1">
    <citation type="submission" date="2021-10" db="EMBL/GenBank/DDBJ databases">
        <title>Anaerobic single-cell dispensing facilitates the cultivation of human gut bacteria.</title>
        <authorList>
            <person name="Afrizal A."/>
        </authorList>
    </citation>
    <scope>NUCLEOTIDE SEQUENCE</scope>
    <source>
        <strain evidence="2">CLA-AA-H250</strain>
    </source>
</reference>
<feature type="region of interest" description="Disordered" evidence="1">
    <location>
        <begin position="272"/>
        <end position="302"/>
    </location>
</feature>
<feature type="region of interest" description="Disordered" evidence="1">
    <location>
        <begin position="153"/>
        <end position="191"/>
    </location>
</feature>
<evidence type="ECO:0000256" key="1">
    <source>
        <dbReference type="SAM" id="MobiDB-lite"/>
    </source>
</evidence>
<feature type="compositionally biased region" description="Polar residues" evidence="1">
    <location>
        <begin position="171"/>
        <end position="186"/>
    </location>
</feature>
<feature type="compositionally biased region" description="Basic residues" evidence="1">
    <location>
        <begin position="293"/>
        <end position="302"/>
    </location>
</feature>
<dbReference type="Pfam" id="PF12687">
    <property type="entry name" value="DUF3801"/>
    <property type="match status" value="1"/>
</dbReference>
<dbReference type="RefSeq" id="WP_308449040.1">
    <property type="nucleotide sequence ID" value="NZ_JAJEQC010000005.1"/>
</dbReference>
<dbReference type="InterPro" id="IPR024234">
    <property type="entry name" value="DUF3801"/>
</dbReference>
<sequence>MDEQAIITLSIEGTKLLLRGSKEVLAALVAAIRYSADKMIPARKCRDFLTSTSEVRFISMSDEAIETFKKAARPYGLRYLHLHDSNGDGLSTLMVRGEDAAVINRLIERNKLAVLTDVTQAEIERDPSKAADINEPIPEVVIGKDQVRVQDAVKEARGSAQDLLKPEPNPTKGQTEQKSRLSSKGLKTSEMEQEAEELWADVTASIDKDFAERIEEKRQHNFELYNQDDPLLGEKVVKTKRTVPVQDKPSVMKKLEAAKNVNTQKEARIAEAVRQMQAGGRTSNTDKVIQKTPKVKPQKLRR</sequence>
<comment type="caution">
    <text evidence="2">The sequence shown here is derived from an EMBL/GenBank/DDBJ whole genome shotgun (WGS) entry which is preliminary data.</text>
</comment>
<dbReference type="EMBL" id="JAJEQC010000005">
    <property type="protein sequence ID" value="MCC2136579.1"/>
    <property type="molecule type" value="Genomic_DNA"/>
</dbReference>
<accession>A0AAE3DI92</accession>
<organism evidence="2 3">
    <name type="scientific">Hominenteromicrobium mulieris</name>
    <dbReference type="NCBI Taxonomy" id="2885357"/>
    <lineage>
        <taxon>Bacteria</taxon>
        <taxon>Bacillati</taxon>
        <taxon>Bacillota</taxon>
        <taxon>Clostridia</taxon>
        <taxon>Eubacteriales</taxon>
        <taxon>Oscillospiraceae</taxon>
        <taxon>Hominenteromicrobium</taxon>
    </lineage>
</organism>
<keyword evidence="3" id="KW-1185">Reference proteome</keyword>
<dbReference type="Proteomes" id="UP001199424">
    <property type="component" value="Unassembled WGS sequence"/>
</dbReference>
<evidence type="ECO:0000313" key="3">
    <source>
        <dbReference type="Proteomes" id="UP001199424"/>
    </source>
</evidence>
<protein>
    <submittedName>
        <fullName evidence="2">PcfB family protein</fullName>
    </submittedName>
</protein>
<proteinExistence type="predicted"/>